<dbReference type="EMBL" id="MN739394">
    <property type="protein sequence ID" value="QHT02415.1"/>
    <property type="molecule type" value="Genomic_DNA"/>
</dbReference>
<reference evidence="3" key="1">
    <citation type="journal article" date="2020" name="Nature">
        <title>Giant virus diversity and host interactions through global metagenomics.</title>
        <authorList>
            <person name="Schulz F."/>
            <person name="Roux S."/>
            <person name="Paez-Espino D."/>
            <person name="Jungbluth S."/>
            <person name="Walsh D.A."/>
            <person name="Denef V.J."/>
            <person name="McMahon K.D."/>
            <person name="Konstantinidis K.T."/>
            <person name="Eloe-Fadrosh E.A."/>
            <person name="Kyrpides N.C."/>
            <person name="Woyke T."/>
        </authorList>
    </citation>
    <scope>NUCLEOTIDE SEQUENCE</scope>
    <source>
        <strain evidence="3">GVMAG-M-3300020565-3</strain>
    </source>
</reference>
<dbReference type="PROSITE" id="PS51257">
    <property type="entry name" value="PROKAR_LIPOPROTEIN"/>
    <property type="match status" value="1"/>
</dbReference>
<evidence type="ECO:0000313" key="3">
    <source>
        <dbReference type="EMBL" id="QHT02415.1"/>
    </source>
</evidence>
<dbReference type="AlphaFoldDB" id="A0A6C0CFR4"/>
<feature type="transmembrane region" description="Helical" evidence="2">
    <location>
        <begin position="9"/>
        <end position="28"/>
    </location>
</feature>
<proteinExistence type="predicted"/>
<keyword evidence="2" id="KW-1133">Transmembrane helix</keyword>
<keyword evidence="2" id="KW-0472">Membrane</keyword>
<feature type="compositionally biased region" description="Low complexity" evidence="1">
    <location>
        <begin position="149"/>
        <end position="172"/>
    </location>
</feature>
<name>A0A6C0CFR4_9ZZZZ</name>
<feature type="compositionally biased region" description="Basic and acidic residues" evidence="1">
    <location>
        <begin position="127"/>
        <end position="148"/>
    </location>
</feature>
<accession>A0A6C0CFR4</accession>
<organism evidence="3">
    <name type="scientific">viral metagenome</name>
    <dbReference type="NCBI Taxonomy" id="1070528"/>
    <lineage>
        <taxon>unclassified sequences</taxon>
        <taxon>metagenomes</taxon>
        <taxon>organismal metagenomes</taxon>
    </lineage>
</organism>
<sequence>MKDIDYENLFIYMSLIFAFCIFIILLYGCAFANTQSQIYENFLNEDDKGDVKSQVLAILTDAETKDTTSAENKTKITDAIEKINNNNISVAELKKIIDLLKDMTPTMQSKVSSTKRPAAMRPAAADATKDATKDAAKDATKDAAKDAADTASTTPTTTPTSTATSTKAPTAP</sequence>
<evidence type="ECO:0000256" key="2">
    <source>
        <dbReference type="SAM" id="Phobius"/>
    </source>
</evidence>
<protein>
    <submittedName>
        <fullName evidence="3">Uncharacterized protein</fullName>
    </submittedName>
</protein>
<feature type="region of interest" description="Disordered" evidence="1">
    <location>
        <begin position="108"/>
        <end position="172"/>
    </location>
</feature>
<evidence type="ECO:0000256" key="1">
    <source>
        <dbReference type="SAM" id="MobiDB-lite"/>
    </source>
</evidence>
<feature type="compositionally biased region" description="Low complexity" evidence="1">
    <location>
        <begin position="114"/>
        <end position="126"/>
    </location>
</feature>
<keyword evidence="2" id="KW-0812">Transmembrane</keyword>